<protein>
    <submittedName>
        <fullName evidence="1">GxxExxY protein</fullName>
    </submittedName>
</protein>
<dbReference type="NCBIfam" id="TIGR04256">
    <property type="entry name" value="GxxExxY"/>
    <property type="match status" value="1"/>
</dbReference>
<dbReference type="InterPro" id="IPR026350">
    <property type="entry name" value="GxxExxY"/>
</dbReference>
<dbReference type="Pfam" id="PF13366">
    <property type="entry name" value="PDDEXK_3"/>
    <property type="match status" value="1"/>
</dbReference>
<accession>A0ABU2HEF9</accession>
<dbReference type="RefSeq" id="WP_310965732.1">
    <property type="nucleotide sequence ID" value="NZ_JAVMBO010000007.1"/>
</dbReference>
<reference evidence="1" key="1">
    <citation type="submission" date="2023-09" db="EMBL/GenBank/DDBJ databases">
        <title>Marinobacter sediminicola sp. nov. and Marinobacter maritimum sp. nov., isolated from marine sediment.</title>
        <authorList>
            <person name="An J."/>
        </authorList>
    </citation>
    <scope>NUCLEOTIDE SEQUENCE</scope>
    <source>
        <strain evidence="1">F60267</strain>
    </source>
</reference>
<comment type="caution">
    <text evidence="1">The sequence shown here is derived from an EMBL/GenBank/DDBJ whole genome shotgun (WGS) entry which is preliminary data.</text>
</comment>
<gene>
    <name evidence="1" type="ORF">RKA07_04925</name>
</gene>
<keyword evidence="2" id="KW-1185">Reference proteome</keyword>
<proteinExistence type="predicted"/>
<dbReference type="Proteomes" id="UP001267407">
    <property type="component" value="Unassembled WGS sequence"/>
</dbReference>
<sequence length="123" mass="14015">MKMLREEELTYRIRGCVFEVYRQLGYGFLESVYHKALLHELSSRGLGVQSEVPVQVDYKGVIVGEHRLDLLVEDQIIVELKAQQKLPLGAKAQLLNYLKATNLNVGLLVNFTYPKASVERIVL</sequence>
<evidence type="ECO:0000313" key="2">
    <source>
        <dbReference type="Proteomes" id="UP001267407"/>
    </source>
</evidence>
<name>A0ABU2HEF9_9GAMM</name>
<evidence type="ECO:0000313" key="1">
    <source>
        <dbReference type="EMBL" id="MDS1309453.1"/>
    </source>
</evidence>
<dbReference type="EMBL" id="JAVMBO010000007">
    <property type="protein sequence ID" value="MDS1309453.1"/>
    <property type="molecule type" value="Genomic_DNA"/>
</dbReference>
<organism evidence="1 2">
    <name type="scientific">Marinobacter xiaoshiensis</name>
    <dbReference type="NCBI Taxonomy" id="3073652"/>
    <lineage>
        <taxon>Bacteria</taxon>
        <taxon>Pseudomonadati</taxon>
        <taxon>Pseudomonadota</taxon>
        <taxon>Gammaproteobacteria</taxon>
        <taxon>Pseudomonadales</taxon>
        <taxon>Marinobacteraceae</taxon>
        <taxon>Marinobacter</taxon>
    </lineage>
</organism>